<evidence type="ECO:0000256" key="3">
    <source>
        <dbReference type="ARBA" id="ARBA00022670"/>
    </source>
</evidence>
<gene>
    <name evidence="9" type="ORF">JCM19274_1925</name>
</gene>
<feature type="transmembrane region" description="Helical" evidence="8">
    <location>
        <begin position="97"/>
        <end position="119"/>
    </location>
</feature>
<dbReference type="STRING" id="221126.SAMN04489722_106109"/>
<evidence type="ECO:0000313" key="9">
    <source>
        <dbReference type="EMBL" id="GAL79417.1"/>
    </source>
</evidence>
<keyword evidence="7 8" id="KW-0472">Membrane</keyword>
<dbReference type="GO" id="GO:0005886">
    <property type="term" value="C:plasma membrane"/>
    <property type="evidence" value="ECO:0007669"/>
    <property type="project" value="UniProtKB-SubCell"/>
</dbReference>
<keyword evidence="2" id="KW-1003">Cell membrane</keyword>
<evidence type="ECO:0000313" key="10">
    <source>
        <dbReference type="Proteomes" id="UP000029643"/>
    </source>
</evidence>
<sequence length="195" mass="22647">MLNLKSLQKDIPLPIRLFLGKALLLFIIWKVIYSGFLYDSQYLDHPLTTHVAKASTYLLNNLGGMSDFSTERENTSFIFEGGETVSEISAIYHYDYISLYIANACNGLEVFVLYIGFIICMPSSFWRKTKYIILGILLLDVINILRCVGLIYLKEYFEIYFDFAHHYLFKAVVYTATLIIWGYFARKIHLKNETV</sequence>
<protein>
    <recommendedName>
        <fullName evidence="11">Exosortase/archaeosortase family protein</fullName>
    </recommendedName>
</protein>
<proteinExistence type="predicted"/>
<keyword evidence="3" id="KW-0645">Protease</keyword>
<reference evidence="9 10" key="1">
    <citation type="journal article" date="2014" name="Genome Announc.">
        <title>Draft Genome Sequences of Marine Flavobacterium Algibacter lectus Strains SS8 and NR4.</title>
        <authorList>
            <person name="Takatani N."/>
            <person name="Nakanishi M."/>
            <person name="Meirelles P."/>
            <person name="Mino S."/>
            <person name="Suda W."/>
            <person name="Oshima K."/>
            <person name="Hattori M."/>
            <person name="Ohkuma M."/>
            <person name="Hosokawa M."/>
            <person name="Miyashita K."/>
            <person name="Thompson F.L."/>
            <person name="Niwa A."/>
            <person name="Sawabe T."/>
            <person name="Sawabe T."/>
        </authorList>
    </citation>
    <scope>NUCLEOTIDE SEQUENCE [LARGE SCALE GENOMIC DNA]</scope>
    <source>
        <strain evidence="10">JCM19274</strain>
    </source>
</reference>
<comment type="caution">
    <text evidence="9">The sequence shown here is derived from an EMBL/GenBank/DDBJ whole genome shotgun (WGS) entry which is preliminary data.</text>
</comment>
<evidence type="ECO:0008006" key="11">
    <source>
        <dbReference type="Google" id="ProtNLM"/>
    </source>
</evidence>
<keyword evidence="5" id="KW-0378">Hydrolase</keyword>
<dbReference type="OrthoDB" id="678161at2"/>
<evidence type="ECO:0000256" key="4">
    <source>
        <dbReference type="ARBA" id="ARBA00022692"/>
    </source>
</evidence>
<comment type="subcellular location">
    <subcellularLocation>
        <location evidence="1">Cell membrane</location>
        <topology evidence="1">Multi-pass membrane protein</topology>
    </subcellularLocation>
</comment>
<evidence type="ECO:0000256" key="5">
    <source>
        <dbReference type="ARBA" id="ARBA00022801"/>
    </source>
</evidence>
<dbReference type="NCBIfam" id="TIGR04178">
    <property type="entry name" value="exo_archaeo"/>
    <property type="match status" value="1"/>
</dbReference>
<evidence type="ECO:0000256" key="1">
    <source>
        <dbReference type="ARBA" id="ARBA00004651"/>
    </source>
</evidence>
<dbReference type="EMBL" id="BBNU01000006">
    <property type="protein sequence ID" value="GAL79417.1"/>
    <property type="molecule type" value="Genomic_DNA"/>
</dbReference>
<organism evidence="9 10">
    <name type="scientific">Algibacter lectus</name>
    <dbReference type="NCBI Taxonomy" id="221126"/>
    <lineage>
        <taxon>Bacteria</taxon>
        <taxon>Pseudomonadati</taxon>
        <taxon>Bacteroidota</taxon>
        <taxon>Flavobacteriia</taxon>
        <taxon>Flavobacteriales</taxon>
        <taxon>Flavobacteriaceae</taxon>
        <taxon>Algibacter</taxon>
    </lineage>
</organism>
<feature type="transmembrane region" description="Helical" evidence="8">
    <location>
        <begin position="131"/>
        <end position="153"/>
    </location>
</feature>
<keyword evidence="6 8" id="KW-1133">Transmembrane helix</keyword>
<evidence type="ECO:0000256" key="6">
    <source>
        <dbReference type="ARBA" id="ARBA00022989"/>
    </source>
</evidence>
<dbReference type="RefSeq" id="WP_042497308.1">
    <property type="nucleotide sequence ID" value="NZ_BBNQ01000002.1"/>
</dbReference>
<dbReference type="InterPro" id="IPR019127">
    <property type="entry name" value="Exosortase"/>
</dbReference>
<dbReference type="InterPro" id="IPR026392">
    <property type="entry name" value="Exo/Archaeosortase_dom"/>
</dbReference>
<dbReference type="Pfam" id="PF09721">
    <property type="entry name" value="Exosortase_EpsH"/>
    <property type="match status" value="1"/>
</dbReference>
<dbReference type="AlphaFoldDB" id="A0A090X5F0"/>
<evidence type="ECO:0000256" key="2">
    <source>
        <dbReference type="ARBA" id="ARBA00022475"/>
    </source>
</evidence>
<feature type="transmembrane region" description="Helical" evidence="8">
    <location>
        <begin position="165"/>
        <end position="184"/>
    </location>
</feature>
<dbReference type="GO" id="GO:0006508">
    <property type="term" value="P:proteolysis"/>
    <property type="evidence" value="ECO:0007669"/>
    <property type="project" value="UniProtKB-KW"/>
</dbReference>
<name>A0A090X5F0_9FLAO</name>
<dbReference type="Proteomes" id="UP000029643">
    <property type="component" value="Unassembled WGS sequence"/>
</dbReference>
<evidence type="ECO:0000256" key="7">
    <source>
        <dbReference type="ARBA" id="ARBA00023136"/>
    </source>
</evidence>
<accession>A0A090X5F0</accession>
<evidence type="ECO:0000256" key="8">
    <source>
        <dbReference type="SAM" id="Phobius"/>
    </source>
</evidence>
<keyword evidence="4 8" id="KW-0812">Transmembrane</keyword>
<feature type="transmembrane region" description="Helical" evidence="8">
    <location>
        <begin position="18"/>
        <end position="38"/>
    </location>
</feature>
<dbReference type="GO" id="GO:0008233">
    <property type="term" value="F:peptidase activity"/>
    <property type="evidence" value="ECO:0007669"/>
    <property type="project" value="UniProtKB-KW"/>
</dbReference>